<protein>
    <submittedName>
        <fullName evidence="2">Uncharacterized protein</fullName>
    </submittedName>
</protein>
<reference evidence="2" key="1">
    <citation type="submission" date="2022-11" db="UniProtKB">
        <authorList>
            <consortium name="WormBaseParasite"/>
        </authorList>
    </citation>
    <scope>IDENTIFICATION</scope>
</reference>
<organism evidence="1 2">
    <name type="scientific">Panagrolaimus sp. PS1159</name>
    <dbReference type="NCBI Taxonomy" id="55785"/>
    <lineage>
        <taxon>Eukaryota</taxon>
        <taxon>Metazoa</taxon>
        <taxon>Ecdysozoa</taxon>
        <taxon>Nematoda</taxon>
        <taxon>Chromadorea</taxon>
        <taxon>Rhabditida</taxon>
        <taxon>Tylenchina</taxon>
        <taxon>Panagrolaimomorpha</taxon>
        <taxon>Panagrolaimoidea</taxon>
        <taxon>Panagrolaimidae</taxon>
        <taxon>Panagrolaimus</taxon>
    </lineage>
</organism>
<dbReference type="Proteomes" id="UP000887580">
    <property type="component" value="Unplaced"/>
</dbReference>
<name>A0AC35GC73_9BILA</name>
<proteinExistence type="predicted"/>
<accession>A0AC35GC73</accession>
<sequence>MKLLFGVNLILSFQIVLSSYGSENDDDISIPSPPCCHSKCCCSHCPRESCLRPPEDSTVLHPCSCDQTVQYSCTQNPNPIFPTLIPPFSMNNYQMPPLPYPFNPLYPQPPFPGSPQYPNPRPYPIVIEPQPLIPNPGYMKVSFHFSDINFDNNISRVFVEIV</sequence>
<evidence type="ECO:0000313" key="2">
    <source>
        <dbReference type="WBParaSite" id="PS1159_v2.g3692.t1"/>
    </source>
</evidence>
<dbReference type="WBParaSite" id="PS1159_v2.g3692.t1">
    <property type="protein sequence ID" value="PS1159_v2.g3692.t1"/>
    <property type="gene ID" value="PS1159_v2.g3692"/>
</dbReference>
<evidence type="ECO:0000313" key="1">
    <source>
        <dbReference type="Proteomes" id="UP000887580"/>
    </source>
</evidence>